<keyword evidence="2" id="KW-1185">Reference proteome</keyword>
<organism evidence="1 2">
    <name type="scientific">Antarcticirhabdus aurantiaca</name>
    <dbReference type="NCBI Taxonomy" id="2606717"/>
    <lineage>
        <taxon>Bacteria</taxon>
        <taxon>Pseudomonadati</taxon>
        <taxon>Pseudomonadota</taxon>
        <taxon>Alphaproteobacteria</taxon>
        <taxon>Hyphomicrobiales</taxon>
        <taxon>Aurantimonadaceae</taxon>
        <taxon>Antarcticirhabdus</taxon>
    </lineage>
</organism>
<name>A0ACD4NMF1_9HYPH</name>
<dbReference type="EMBL" id="CP113520">
    <property type="protein sequence ID" value="WAJ28065.1"/>
    <property type="molecule type" value="Genomic_DNA"/>
</dbReference>
<accession>A0ACD4NMF1</accession>
<reference evidence="1" key="1">
    <citation type="submission" date="2022-11" db="EMBL/GenBank/DDBJ databases">
        <title>beta-Carotene-producing bacterium, Jeongeuplla avenae sp. nov., alleviates the salt stress of Arabidopsis seedlings.</title>
        <authorList>
            <person name="Jiang L."/>
            <person name="Lee J."/>
        </authorList>
    </citation>
    <scope>NUCLEOTIDE SEQUENCE</scope>
    <source>
        <strain evidence="1">DY_R2A_6</strain>
    </source>
</reference>
<gene>
    <name evidence="1" type="ORF">OXU80_25100</name>
</gene>
<sequence length="905" mass="97777">MDDAGCRRGIDADSEFVSYTYLQGDSHPAGTVTSQMIGNADPHETSGTGSTRSDDGGVDSPVVGKDAGAADEKRLAVAVDCAELGVWDADLVNNTCYYSPSWKRMLGYGADELRDHPDLWLDFVHPDDRDRALASGDSHLGGQSQSVECEFRLRHRSGRWIWVLDRGKVVARDAAGRPTRMIGIQTDITTQKEAAARLALLNQRIELALDASGIGLWSFEIETGRTFWDARMREIYGLGDGPEEVPQGTWHGRLHPDDAEAAEAAASALLAEGTPVRMTYRIVRPDGAVRHVFALSRLVRQPHQPPLVVGSIWDVSEQVEVSNRLAAEKERLRVILRSIGDAVIATDAEDAITFANPAAERLLLTGQADLLGQKTADVLPLRQEQTGLRLPPAAPLACAERRTMERDEPAVFERRDGERRIMRDIASPLYDPAGEVMGTVLIVQDVTRERARQRELAHLARHDGLTDLLNRSAFDKALACAIEDPAKRAGLALLYIDLDRFKMVNDTAGHAAGDSLLKLVAKAMLAVLPTDAQVARLGGDEFAVLMEASGPDAAYRAGRDIVRAVGAQQLAWGGGSHGVGASIGIVLLADAQADPLTALSLADAACYASKSRGRNKVSLHDPAGSAVPGGFAEVRAASELLQALKENRLTLYGQEIRDLSDPTRRSRRIEVLARLAGTDGELIMPGTFIPAAERFDLMGAFDRSVIRRSLDLLAHLGPAREMPVLSINLSAMSLSDPDLWSFVEAQLSETGQPAQRLCFEITETAAVNNFAVAERFVRDARRAGCRVSLDDFGAGLSSFGYLRRFPVDCIKIDGAFVQDVAKNGLDQAICAAVGTIAAELGVEVVAERVADAQAVELLRARGIGFGQSFYLHRPEPLADLLSASGSTKALRARTPRKLKPVTDRG</sequence>
<dbReference type="Proteomes" id="UP001163223">
    <property type="component" value="Chromosome"/>
</dbReference>
<evidence type="ECO:0000313" key="2">
    <source>
        <dbReference type="Proteomes" id="UP001163223"/>
    </source>
</evidence>
<proteinExistence type="predicted"/>
<evidence type="ECO:0000313" key="1">
    <source>
        <dbReference type="EMBL" id="WAJ28065.1"/>
    </source>
</evidence>
<protein>
    <submittedName>
        <fullName evidence="1">EAL domain-containing protein</fullName>
    </submittedName>
</protein>